<dbReference type="PROSITE" id="PS50850">
    <property type="entry name" value="MFS"/>
    <property type="match status" value="1"/>
</dbReference>
<feature type="transmembrane region" description="Helical" evidence="6">
    <location>
        <begin position="114"/>
        <end position="135"/>
    </location>
</feature>
<keyword evidence="9" id="KW-1185">Reference proteome</keyword>
<reference evidence="9" key="1">
    <citation type="journal article" date="2019" name="Int. J. Syst. Evol. Microbiol.">
        <title>The Global Catalogue of Microorganisms (GCM) 10K type strain sequencing project: providing services to taxonomists for standard genome sequencing and annotation.</title>
        <authorList>
            <consortium name="The Broad Institute Genomics Platform"/>
            <consortium name="The Broad Institute Genome Sequencing Center for Infectious Disease"/>
            <person name="Wu L."/>
            <person name="Ma J."/>
        </authorList>
    </citation>
    <scope>NUCLEOTIDE SEQUENCE [LARGE SCALE GENOMIC DNA]</scope>
    <source>
        <strain evidence="9">JCM 3369</strain>
    </source>
</reference>
<feature type="transmembrane region" description="Helical" evidence="6">
    <location>
        <begin position="403"/>
        <end position="427"/>
    </location>
</feature>
<dbReference type="InterPro" id="IPR050495">
    <property type="entry name" value="ATG22/LtaA_families"/>
</dbReference>
<feature type="transmembrane region" description="Helical" evidence="6">
    <location>
        <begin position="21"/>
        <end position="45"/>
    </location>
</feature>
<evidence type="ECO:0000259" key="7">
    <source>
        <dbReference type="PROSITE" id="PS50850"/>
    </source>
</evidence>
<protein>
    <submittedName>
        <fullName evidence="8">MFS transporter</fullName>
    </submittedName>
</protein>
<organism evidence="8 9">
    <name type="scientific">Roseibium aestuarii</name>
    <dbReference type="NCBI Taxonomy" id="2600299"/>
    <lineage>
        <taxon>Bacteria</taxon>
        <taxon>Pseudomonadati</taxon>
        <taxon>Pseudomonadota</taxon>
        <taxon>Alphaproteobacteria</taxon>
        <taxon>Hyphomicrobiales</taxon>
        <taxon>Stappiaceae</taxon>
        <taxon>Roseibium</taxon>
    </lineage>
</organism>
<feature type="transmembrane region" description="Helical" evidence="6">
    <location>
        <begin position="210"/>
        <end position="228"/>
    </location>
</feature>
<accession>A0ABW4JZR0</accession>
<dbReference type="Gene3D" id="1.20.1250.20">
    <property type="entry name" value="MFS general substrate transporter like domains"/>
    <property type="match status" value="2"/>
</dbReference>
<evidence type="ECO:0000256" key="4">
    <source>
        <dbReference type="ARBA" id="ARBA00022989"/>
    </source>
</evidence>
<dbReference type="RefSeq" id="WP_149893157.1">
    <property type="nucleotide sequence ID" value="NZ_JBHUFA010000016.1"/>
</dbReference>
<keyword evidence="5 6" id="KW-0472">Membrane</keyword>
<evidence type="ECO:0000256" key="1">
    <source>
        <dbReference type="ARBA" id="ARBA00004127"/>
    </source>
</evidence>
<feature type="transmembrane region" description="Helical" evidence="6">
    <location>
        <begin position="323"/>
        <end position="341"/>
    </location>
</feature>
<dbReference type="InterPro" id="IPR024671">
    <property type="entry name" value="Atg22-like"/>
</dbReference>
<feature type="transmembrane region" description="Helical" evidence="6">
    <location>
        <begin position="361"/>
        <end position="382"/>
    </location>
</feature>
<name>A0ABW4JZR0_9HYPH</name>
<dbReference type="SUPFAM" id="SSF103473">
    <property type="entry name" value="MFS general substrate transporter"/>
    <property type="match status" value="1"/>
</dbReference>
<evidence type="ECO:0000256" key="6">
    <source>
        <dbReference type="SAM" id="Phobius"/>
    </source>
</evidence>
<dbReference type="Pfam" id="PF11700">
    <property type="entry name" value="ATG22"/>
    <property type="match status" value="1"/>
</dbReference>
<keyword evidence="2" id="KW-0813">Transport</keyword>
<keyword evidence="4 6" id="KW-1133">Transmembrane helix</keyword>
<dbReference type="InterPro" id="IPR020846">
    <property type="entry name" value="MFS_dom"/>
</dbReference>
<feature type="transmembrane region" description="Helical" evidence="6">
    <location>
        <begin position="433"/>
        <end position="449"/>
    </location>
</feature>
<feature type="transmembrane region" description="Helical" evidence="6">
    <location>
        <begin position="155"/>
        <end position="177"/>
    </location>
</feature>
<dbReference type="Proteomes" id="UP001597327">
    <property type="component" value="Unassembled WGS sequence"/>
</dbReference>
<evidence type="ECO:0000256" key="2">
    <source>
        <dbReference type="ARBA" id="ARBA00022448"/>
    </source>
</evidence>
<evidence type="ECO:0000256" key="5">
    <source>
        <dbReference type="ARBA" id="ARBA00023136"/>
    </source>
</evidence>
<feature type="transmembrane region" description="Helical" evidence="6">
    <location>
        <begin position="57"/>
        <end position="77"/>
    </location>
</feature>
<feature type="transmembrane region" description="Helical" evidence="6">
    <location>
        <begin position="294"/>
        <end position="314"/>
    </location>
</feature>
<comment type="caution">
    <text evidence="8">The sequence shown here is derived from an EMBL/GenBank/DDBJ whole genome shotgun (WGS) entry which is preliminary data.</text>
</comment>
<dbReference type="EMBL" id="JBHUFA010000016">
    <property type="protein sequence ID" value="MFD1697680.1"/>
    <property type="molecule type" value="Genomic_DNA"/>
</dbReference>
<feature type="domain" description="Major facilitator superfamily (MFS) profile" evidence="7">
    <location>
        <begin position="1"/>
        <end position="455"/>
    </location>
</feature>
<dbReference type="PANTHER" id="PTHR23519">
    <property type="entry name" value="AUTOPHAGY-RELATED PROTEIN 22"/>
    <property type="match status" value="1"/>
</dbReference>
<evidence type="ECO:0000313" key="9">
    <source>
        <dbReference type="Proteomes" id="UP001597327"/>
    </source>
</evidence>
<feature type="transmembrane region" description="Helical" evidence="6">
    <location>
        <begin position="89"/>
        <end position="108"/>
    </location>
</feature>
<sequence length="455" mass="46491">MTVSPSSASPSASLSIRLSWALFDWATQPFFTLVTTFVFAPYFATRVAATPALGQELWGYATAAAGLVIALLAPLLGSVADATGHRKPWILAFSVPLVVGCCLLWGAVPGGPHSVALALGGFALATLAVEFATVFNNAMMGDLVPRGQVGRLSGLGWAIGYAGGLVSLVLALGFLVASPETGRTLLGLTPLFGLDPQTGAGDRVSGPLSALWYAVFVLPLFLVVPDAPKRARLSHALRAGAASLRDAVRGLKDAGPLTTFLLANMAYKDGLVALFAFGGIYAAGQLGWETVEIGIFGILLTVTGTAGALAGGVLDDRIGPRRVLLGALALLFVCGLGLISLDRTTVLFVVPVVPGGEGLFSGVADQVFLGLGAVIGAAAGPLQAASRSLLVALAPADRLTQSFGLMALSGKVTSFLSPLAVGLLTAATGSQRAGMSVILLFFVLGALLLRRLDAR</sequence>
<evidence type="ECO:0000256" key="3">
    <source>
        <dbReference type="ARBA" id="ARBA00022692"/>
    </source>
</evidence>
<keyword evidence="3 6" id="KW-0812">Transmembrane</keyword>
<dbReference type="InterPro" id="IPR036259">
    <property type="entry name" value="MFS_trans_sf"/>
</dbReference>
<feature type="transmembrane region" description="Helical" evidence="6">
    <location>
        <begin position="270"/>
        <end position="288"/>
    </location>
</feature>
<proteinExistence type="predicted"/>
<gene>
    <name evidence="8" type="ORF">ACFSC7_19340</name>
</gene>
<comment type="subcellular location">
    <subcellularLocation>
        <location evidence="1">Endomembrane system</location>
        <topology evidence="1">Multi-pass membrane protein</topology>
    </subcellularLocation>
</comment>
<dbReference type="PANTHER" id="PTHR23519:SF1">
    <property type="entry name" value="AUTOPHAGY-RELATED PROTEIN 22"/>
    <property type="match status" value="1"/>
</dbReference>
<evidence type="ECO:0000313" key="8">
    <source>
        <dbReference type="EMBL" id="MFD1697680.1"/>
    </source>
</evidence>